<dbReference type="RefSeq" id="WP_189033500.1">
    <property type="nucleotide sequence ID" value="NZ_BMNE01000007.1"/>
</dbReference>
<accession>A0ABQ2KUR0</accession>
<dbReference type="EMBL" id="BMNE01000007">
    <property type="protein sequence ID" value="GGN93966.1"/>
    <property type="molecule type" value="Genomic_DNA"/>
</dbReference>
<evidence type="ECO:0008006" key="3">
    <source>
        <dbReference type="Google" id="ProtNLM"/>
    </source>
</evidence>
<sequence>MRAGQAPAAGRVGVSADYSSWLNRIECEFAALRYFALNGTDHRTHATQDAAIGDYIRWRNHHARPIRDFAVGSKIQGPDYLTNVA</sequence>
<gene>
    <name evidence="1" type="ORF">GCM10011610_56440</name>
</gene>
<protein>
    <recommendedName>
        <fullName evidence="3">Transposase</fullName>
    </recommendedName>
</protein>
<evidence type="ECO:0000313" key="1">
    <source>
        <dbReference type="EMBL" id="GGN93966.1"/>
    </source>
</evidence>
<dbReference type="Proteomes" id="UP000658127">
    <property type="component" value="Unassembled WGS sequence"/>
</dbReference>
<organism evidence="1 2">
    <name type="scientific">Nocardia rhizosphaerihabitans</name>
    <dbReference type="NCBI Taxonomy" id="1691570"/>
    <lineage>
        <taxon>Bacteria</taxon>
        <taxon>Bacillati</taxon>
        <taxon>Actinomycetota</taxon>
        <taxon>Actinomycetes</taxon>
        <taxon>Mycobacteriales</taxon>
        <taxon>Nocardiaceae</taxon>
        <taxon>Nocardia</taxon>
    </lineage>
</organism>
<name>A0ABQ2KUR0_9NOCA</name>
<reference evidence="2" key="1">
    <citation type="journal article" date="2019" name="Int. J. Syst. Evol. Microbiol.">
        <title>The Global Catalogue of Microorganisms (GCM) 10K type strain sequencing project: providing services to taxonomists for standard genome sequencing and annotation.</title>
        <authorList>
            <consortium name="The Broad Institute Genomics Platform"/>
            <consortium name="The Broad Institute Genome Sequencing Center for Infectious Disease"/>
            <person name="Wu L."/>
            <person name="Ma J."/>
        </authorList>
    </citation>
    <scope>NUCLEOTIDE SEQUENCE [LARGE SCALE GENOMIC DNA]</scope>
    <source>
        <strain evidence="2">CGMCC 4.7329</strain>
    </source>
</reference>
<proteinExistence type="predicted"/>
<comment type="caution">
    <text evidence="1">The sequence shown here is derived from an EMBL/GenBank/DDBJ whole genome shotgun (WGS) entry which is preliminary data.</text>
</comment>
<keyword evidence="2" id="KW-1185">Reference proteome</keyword>
<evidence type="ECO:0000313" key="2">
    <source>
        <dbReference type="Proteomes" id="UP000658127"/>
    </source>
</evidence>